<keyword evidence="1" id="KW-1133">Transmembrane helix</keyword>
<evidence type="ECO:0000313" key="3">
    <source>
        <dbReference type="Proteomes" id="UP001139054"/>
    </source>
</evidence>
<feature type="transmembrane region" description="Helical" evidence="1">
    <location>
        <begin position="63"/>
        <end position="83"/>
    </location>
</feature>
<accession>A0A9X1U6Z3</accession>
<comment type="caution">
    <text evidence="2">The sequence shown here is derived from an EMBL/GenBank/DDBJ whole genome shotgun (WGS) entry which is preliminary data.</text>
</comment>
<sequence>MRSGGFLAGGLMREGSAMARFFQLAPGNLFVAFVAAACLEGGLASIVGCAASLAVMTVTRKEWAALAVGFAAAALVAGARLAAASSP</sequence>
<keyword evidence="1" id="KW-0472">Membrane</keyword>
<dbReference type="AlphaFoldDB" id="A0A9X1U6Z3"/>
<organism evidence="2 3">
    <name type="scientific">Bradyrhizobium zhengyangense</name>
    <dbReference type="NCBI Taxonomy" id="2911009"/>
    <lineage>
        <taxon>Bacteria</taxon>
        <taxon>Pseudomonadati</taxon>
        <taxon>Pseudomonadota</taxon>
        <taxon>Alphaproteobacteria</taxon>
        <taxon>Hyphomicrobiales</taxon>
        <taxon>Nitrobacteraceae</taxon>
        <taxon>Bradyrhizobium</taxon>
    </lineage>
</organism>
<feature type="transmembrane region" description="Helical" evidence="1">
    <location>
        <begin position="29"/>
        <end position="56"/>
    </location>
</feature>
<gene>
    <name evidence="2" type="ORF">L6654_06930</name>
</gene>
<evidence type="ECO:0000313" key="2">
    <source>
        <dbReference type="EMBL" id="MCG2626356.1"/>
    </source>
</evidence>
<dbReference type="EMBL" id="JAKLTY010000004">
    <property type="protein sequence ID" value="MCG2626356.1"/>
    <property type="molecule type" value="Genomic_DNA"/>
</dbReference>
<keyword evidence="1" id="KW-0812">Transmembrane</keyword>
<proteinExistence type="predicted"/>
<name>A0A9X1U6Z3_9BRAD</name>
<dbReference type="Proteomes" id="UP001139054">
    <property type="component" value="Unassembled WGS sequence"/>
</dbReference>
<protein>
    <submittedName>
        <fullName evidence="2">Uncharacterized protein</fullName>
    </submittedName>
</protein>
<reference evidence="2" key="1">
    <citation type="submission" date="2022-01" db="EMBL/GenBank/DDBJ databases">
        <title>Genome sequnece data of strain Bradyrhizobium sp. nov.</title>
        <authorList>
            <person name="Zhang J."/>
        </authorList>
    </citation>
    <scope>NUCLEOTIDE SEQUENCE</scope>
    <source>
        <strain evidence="2">WYCCWR 13023</strain>
    </source>
</reference>
<evidence type="ECO:0000256" key="1">
    <source>
        <dbReference type="SAM" id="Phobius"/>
    </source>
</evidence>